<dbReference type="PANTHER" id="PTHR31285">
    <property type="entry name" value="NICOTINAMIDE MONONUCLEOTIDE ADENYLYLTRANSFERASE"/>
    <property type="match status" value="1"/>
</dbReference>
<name>A0ABQ9NRW9_9PEZI</name>
<dbReference type="Proteomes" id="UP001172684">
    <property type="component" value="Unassembled WGS sequence"/>
</dbReference>
<dbReference type="PANTHER" id="PTHR31285:SF0">
    <property type="entry name" value="NICOTINAMIDE MONONUCLEOTIDE ADENYLYLTRANSFERASE"/>
    <property type="match status" value="1"/>
</dbReference>
<accession>A0ABQ9NRW9</accession>
<dbReference type="SUPFAM" id="SSF52374">
    <property type="entry name" value="Nucleotidylyl transferase"/>
    <property type="match status" value="1"/>
</dbReference>
<dbReference type="Gene3D" id="3.40.50.620">
    <property type="entry name" value="HUPs"/>
    <property type="match status" value="1"/>
</dbReference>
<evidence type="ECO:0000313" key="2">
    <source>
        <dbReference type="Proteomes" id="UP001172684"/>
    </source>
</evidence>
<organism evidence="1 2">
    <name type="scientific">Coniosporium apollinis</name>
    <dbReference type="NCBI Taxonomy" id="61459"/>
    <lineage>
        <taxon>Eukaryota</taxon>
        <taxon>Fungi</taxon>
        <taxon>Dikarya</taxon>
        <taxon>Ascomycota</taxon>
        <taxon>Pezizomycotina</taxon>
        <taxon>Dothideomycetes</taxon>
        <taxon>Dothideomycetes incertae sedis</taxon>
        <taxon>Coniosporium</taxon>
    </lineage>
</organism>
<evidence type="ECO:0000313" key="1">
    <source>
        <dbReference type="EMBL" id="KAJ9665116.1"/>
    </source>
</evidence>
<dbReference type="InterPro" id="IPR014729">
    <property type="entry name" value="Rossmann-like_a/b/a_fold"/>
</dbReference>
<reference evidence="1" key="1">
    <citation type="submission" date="2022-10" db="EMBL/GenBank/DDBJ databases">
        <title>Culturing micro-colonial fungi from biological soil crusts in the Mojave desert and describing Neophaeococcomyces mojavensis, and introducing the new genera and species Taxawa tesnikishii.</title>
        <authorList>
            <person name="Kurbessoian T."/>
            <person name="Stajich J.E."/>
        </authorList>
    </citation>
    <scope>NUCLEOTIDE SEQUENCE</scope>
    <source>
        <strain evidence="1">TK_1</strain>
    </source>
</reference>
<sequence>MADTAIRVAFMRTQLPSLESALNAFKASSSAFRVVRTVNPPPSNEASRPPKTLYILDSSFNPPSIAHLSLVTSALRNPSPNDAQPFRFLLLLSTMNADKAPSPASFEHRLALMALFAEDLTQELSGASSTSSNKSTPATPAINVPIDIGLTTAPYYSDKSAAIDAADSSPYPKGVKHVHLVGYDTLIRFTAPKYYKDYSPPLSALAPFFEAGHKLRVTQRPATADDESSSEFGTAEEQRGYLDRLRKGELESEGFKPEWAERLDMVPGDEGVGVSSTRARKAANRGDWEEVGRLLTPSVARWVKELGLYKDDARGAKMA</sequence>
<protein>
    <recommendedName>
        <fullName evidence="3">Nicotinamide-nucleotide adenylyltransferase</fullName>
    </recommendedName>
</protein>
<comment type="caution">
    <text evidence="1">The sequence shown here is derived from an EMBL/GenBank/DDBJ whole genome shotgun (WGS) entry which is preliminary data.</text>
</comment>
<evidence type="ECO:0008006" key="3">
    <source>
        <dbReference type="Google" id="ProtNLM"/>
    </source>
</evidence>
<keyword evidence="2" id="KW-1185">Reference proteome</keyword>
<proteinExistence type="predicted"/>
<dbReference type="EMBL" id="JAPDRL010000032">
    <property type="protein sequence ID" value="KAJ9665116.1"/>
    <property type="molecule type" value="Genomic_DNA"/>
</dbReference>
<gene>
    <name evidence="1" type="ORF">H2201_004776</name>
</gene>